<evidence type="ECO:0000256" key="4">
    <source>
        <dbReference type="PROSITE-ProRule" id="PRU00433"/>
    </source>
</evidence>
<dbReference type="EMBL" id="FXUL01000043">
    <property type="protein sequence ID" value="SMP81315.1"/>
    <property type="molecule type" value="Genomic_DNA"/>
</dbReference>
<evidence type="ECO:0000256" key="1">
    <source>
        <dbReference type="ARBA" id="ARBA00022617"/>
    </source>
</evidence>
<dbReference type="Gene3D" id="1.10.760.10">
    <property type="entry name" value="Cytochrome c-like domain"/>
    <property type="match status" value="1"/>
</dbReference>
<evidence type="ECO:0000256" key="2">
    <source>
        <dbReference type="ARBA" id="ARBA00022723"/>
    </source>
</evidence>
<keyword evidence="8" id="KW-1185">Reference proteome</keyword>
<protein>
    <submittedName>
        <fullName evidence="7">Cytochrome C oxidase, cbb3-type, subunit III</fullName>
    </submittedName>
</protein>
<dbReference type="InterPro" id="IPR036909">
    <property type="entry name" value="Cyt_c-like_dom_sf"/>
</dbReference>
<evidence type="ECO:0000256" key="3">
    <source>
        <dbReference type="ARBA" id="ARBA00023004"/>
    </source>
</evidence>
<keyword evidence="1 4" id="KW-0349">Heme</keyword>
<dbReference type="PROSITE" id="PS51007">
    <property type="entry name" value="CYTC"/>
    <property type="match status" value="1"/>
</dbReference>
<name>A0ABY1QV30_9BURK</name>
<evidence type="ECO:0000259" key="6">
    <source>
        <dbReference type="PROSITE" id="PS51007"/>
    </source>
</evidence>
<dbReference type="InterPro" id="IPR009056">
    <property type="entry name" value="Cyt_c-like_dom"/>
</dbReference>
<feature type="compositionally biased region" description="Low complexity" evidence="5">
    <location>
        <begin position="169"/>
        <end position="181"/>
    </location>
</feature>
<accession>A0ABY1QV30</accession>
<dbReference type="RefSeq" id="WP_283445631.1">
    <property type="nucleotide sequence ID" value="NZ_FXUL01000043.1"/>
</dbReference>
<keyword evidence="2 4" id="KW-0479">Metal-binding</keyword>
<proteinExistence type="predicted"/>
<feature type="domain" description="Cytochrome c" evidence="6">
    <location>
        <begin position="72"/>
        <end position="156"/>
    </location>
</feature>
<keyword evidence="3 4" id="KW-0408">Iron</keyword>
<dbReference type="Pfam" id="PF13442">
    <property type="entry name" value="Cytochrome_CBB3"/>
    <property type="match status" value="1"/>
</dbReference>
<feature type="region of interest" description="Disordered" evidence="5">
    <location>
        <begin position="165"/>
        <end position="213"/>
    </location>
</feature>
<evidence type="ECO:0000256" key="5">
    <source>
        <dbReference type="SAM" id="MobiDB-lite"/>
    </source>
</evidence>
<dbReference type="Proteomes" id="UP001158049">
    <property type="component" value="Unassembled WGS sequence"/>
</dbReference>
<evidence type="ECO:0000313" key="7">
    <source>
        <dbReference type="EMBL" id="SMP81315.1"/>
    </source>
</evidence>
<gene>
    <name evidence="7" type="ORF">SAMN06295970_1435</name>
</gene>
<dbReference type="SUPFAM" id="SSF46626">
    <property type="entry name" value="Cytochrome c"/>
    <property type="match status" value="1"/>
</dbReference>
<reference evidence="7 8" key="1">
    <citation type="submission" date="2017-05" db="EMBL/GenBank/DDBJ databases">
        <authorList>
            <person name="Varghese N."/>
            <person name="Submissions S."/>
        </authorList>
    </citation>
    <scope>NUCLEOTIDE SEQUENCE [LARGE SCALE GENOMIC DNA]</scope>
    <source>
        <strain evidence="7 8">DSM 26001</strain>
    </source>
</reference>
<sequence length="213" mass="22688">MNPTLKHVLATTVVLVLFAAGALAIFVGSGVYNFAADVPHTAFVRSLLETMRERSIETRVAAIKVPAINDEATIIRGAGNYDAMCVQCHRSPGMAETELSKGLYPTPPNLSKEAPGAAHAFWVIKHGIKASGMPAWGKSMSDKDIWDMAGFLQALPKLDQAKYQAMVAKSSGHSHGSSPSKESSHDPSAEKAKKPTASDHESSPHSHSSEGKK</sequence>
<evidence type="ECO:0000313" key="8">
    <source>
        <dbReference type="Proteomes" id="UP001158049"/>
    </source>
</evidence>
<organism evidence="7 8">
    <name type="scientific">Noviherbaspirillum suwonense</name>
    <dbReference type="NCBI Taxonomy" id="1224511"/>
    <lineage>
        <taxon>Bacteria</taxon>
        <taxon>Pseudomonadati</taxon>
        <taxon>Pseudomonadota</taxon>
        <taxon>Betaproteobacteria</taxon>
        <taxon>Burkholderiales</taxon>
        <taxon>Oxalobacteraceae</taxon>
        <taxon>Noviherbaspirillum</taxon>
    </lineage>
</organism>
<feature type="compositionally biased region" description="Basic and acidic residues" evidence="5">
    <location>
        <begin position="182"/>
        <end position="213"/>
    </location>
</feature>
<comment type="caution">
    <text evidence="7">The sequence shown here is derived from an EMBL/GenBank/DDBJ whole genome shotgun (WGS) entry which is preliminary data.</text>
</comment>